<keyword evidence="2" id="KW-1185">Reference proteome</keyword>
<sequence length="349" mass="39074">MELLRNFGATTPSLETVRFISSNILAFAPTSRGRDDTLGWNRQRDQTQQYSEFELLAFRTTQKIFFLTSNLLVTLDDDLFGTRACDNQVKTLSARKGDKEGHSADTVADALFRVLLTLRFWRQGEKNTDSVNNMLGSLLDGRSEEALNACHVTADRGYGKWSFQEIIPRHGLSCVMFMAEHLIECHPSVAKSFLLPCKEYELTDEECGEETISGHDGLASTVAPTENILPRGSDSVNEQNSTLPKRNTFDECNVNDSRLRYCPGVFVVDESPGLGNEYYCATKLVAGMAKKVRTDRMMAIAVREHGTEKYAKVLRFVYIIPNPLQKALHTWILVPKTAVLSSNVLFSGL</sequence>
<protein>
    <submittedName>
        <fullName evidence="1">Uncharacterized protein</fullName>
    </submittedName>
</protein>
<dbReference type="EMBL" id="NBIV01000157">
    <property type="protein sequence ID" value="PXF42597.1"/>
    <property type="molecule type" value="Genomic_DNA"/>
</dbReference>
<evidence type="ECO:0000313" key="1">
    <source>
        <dbReference type="EMBL" id="PXF42597.1"/>
    </source>
</evidence>
<organism evidence="1 2">
    <name type="scientific">Gracilariopsis chorda</name>
    <dbReference type="NCBI Taxonomy" id="448386"/>
    <lineage>
        <taxon>Eukaryota</taxon>
        <taxon>Rhodophyta</taxon>
        <taxon>Florideophyceae</taxon>
        <taxon>Rhodymeniophycidae</taxon>
        <taxon>Gracilariales</taxon>
        <taxon>Gracilariaceae</taxon>
        <taxon>Gracilariopsis</taxon>
    </lineage>
</organism>
<gene>
    <name evidence="1" type="ORF">BWQ96_07692</name>
</gene>
<dbReference type="AlphaFoldDB" id="A0A2V3IKJ3"/>
<name>A0A2V3IKJ3_9FLOR</name>
<proteinExistence type="predicted"/>
<dbReference type="Proteomes" id="UP000247409">
    <property type="component" value="Unassembled WGS sequence"/>
</dbReference>
<accession>A0A2V3IKJ3</accession>
<comment type="caution">
    <text evidence="1">The sequence shown here is derived from an EMBL/GenBank/DDBJ whole genome shotgun (WGS) entry which is preliminary data.</text>
</comment>
<reference evidence="1 2" key="1">
    <citation type="journal article" date="2018" name="Mol. Biol. Evol.">
        <title>Analysis of the draft genome of the red seaweed Gracilariopsis chorda provides insights into genome size evolution in Rhodophyta.</title>
        <authorList>
            <person name="Lee J."/>
            <person name="Yang E.C."/>
            <person name="Graf L."/>
            <person name="Yang J.H."/>
            <person name="Qiu H."/>
            <person name="Zel Zion U."/>
            <person name="Chan C.X."/>
            <person name="Stephens T.G."/>
            <person name="Weber A.P.M."/>
            <person name="Boo G.H."/>
            <person name="Boo S.M."/>
            <person name="Kim K.M."/>
            <person name="Shin Y."/>
            <person name="Jung M."/>
            <person name="Lee S.J."/>
            <person name="Yim H.S."/>
            <person name="Lee J.H."/>
            <person name="Bhattacharya D."/>
            <person name="Yoon H.S."/>
        </authorList>
    </citation>
    <scope>NUCLEOTIDE SEQUENCE [LARGE SCALE GENOMIC DNA]</scope>
    <source>
        <strain evidence="1 2">SKKU-2015</strain>
        <tissue evidence="1">Whole body</tissue>
    </source>
</reference>
<evidence type="ECO:0000313" key="2">
    <source>
        <dbReference type="Proteomes" id="UP000247409"/>
    </source>
</evidence>